<accession>A0A7V1LQD3</accession>
<evidence type="ECO:0000259" key="2">
    <source>
        <dbReference type="PROSITE" id="PS51352"/>
    </source>
</evidence>
<dbReference type="InterPro" id="IPR000866">
    <property type="entry name" value="AhpC/TSA"/>
</dbReference>
<dbReference type="Gene3D" id="3.40.30.10">
    <property type="entry name" value="Glutaredoxin"/>
    <property type="match status" value="1"/>
</dbReference>
<dbReference type="GO" id="GO:0016209">
    <property type="term" value="F:antioxidant activity"/>
    <property type="evidence" value="ECO:0007669"/>
    <property type="project" value="InterPro"/>
</dbReference>
<gene>
    <name evidence="3" type="ORF">ENJ10_13905</name>
</gene>
<dbReference type="Proteomes" id="UP000886005">
    <property type="component" value="Unassembled WGS sequence"/>
</dbReference>
<name>A0A7V1LQD3_CALAY</name>
<evidence type="ECO:0000256" key="1">
    <source>
        <dbReference type="ARBA" id="ARBA00023284"/>
    </source>
</evidence>
<dbReference type="InterPro" id="IPR017937">
    <property type="entry name" value="Thioredoxin_CS"/>
</dbReference>
<dbReference type="AlphaFoldDB" id="A0A7V1LQD3"/>
<evidence type="ECO:0000313" key="3">
    <source>
        <dbReference type="EMBL" id="HED11782.1"/>
    </source>
</evidence>
<feature type="domain" description="Thioredoxin" evidence="2">
    <location>
        <begin position="156"/>
        <end position="240"/>
    </location>
</feature>
<feature type="non-terminal residue" evidence="3">
    <location>
        <position position="240"/>
    </location>
</feature>
<dbReference type="GO" id="GO:0016491">
    <property type="term" value="F:oxidoreductase activity"/>
    <property type="evidence" value="ECO:0007669"/>
    <property type="project" value="InterPro"/>
</dbReference>
<comment type="caution">
    <text evidence="3">The sequence shown here is derived from an EMBL/GenBank/DDBJ whole genome shotgun (WGS) entry which is preliminary data.</text>
</comment>
<dbReference type="InterPro" id="IPR013766">
    <property type="entry name" value="Thioredoxin_domain"/>
</dbReference>
<protein>
    <submittedName>
        <fullName evidence="3">TlpA family protein disulfide reductase</fullName>
    </submittedName>
</protein>
<dbReference type="PANTHER" id="PTHR42852:SF13">
    <property type="entry name" value="PROTEIN DIPZ"/>
    <property type="match status" value="1"/>
</dbReference>
<organism evidence="3">
    <name type="scientific">Caldithrix abyssi</name>
    <dbReference type="NCBI Taxonomy" id="187145"/>
    <lineage>
        <taxon>Bacteria</taxon>
        <taxon>Pseudomonadati</taxon>
        <taxon>Calditrichota</taxon>
        <taxon>Calditrichia</taxon>
        <taxon>Calditrichales</taxon>
        <taxon>Calditrichaceae</taxon>
        <taxon>Caldithrix</taxon>
    </lineage>
</organism>
<dbReference type="InterPro" id="IPR036249">
    <property type="entry name" value="Thioredoxin-like_sf"/>
</dbReference>
<dbReference type="CDD" id="cd02966">
    <property type="entry name" value="TlpA_like_family"/>
    <property type="match status" value="1"/>
</dbReference>
<reference evidence="3" key="1">
    <citation type="journal article" date="2020" name="mSystems">
        <title>Genome- and Community-Level Interaction Insights into Carbon Utilization and Element Cycling Functions of Hydrothermarchaeota in Hydrothermal Sediment.</title>
        <authorList>
            <person name="Zhou Z."/>
            <person name="Liu Y."/>
            <person name="Xu W."/>
            <person name="Pan J."/>
            <person name="Luo Z.H."/>
            <person name="Li M."/>
        </authorList>
    </citation>
    <scope>NUCLEOTIDE SEQUENCE [LARGE SCALE GENOMIC DNA]</scope>
    <source>
        <strain evidence="3">HyVt-456</strain>
    </source>
</reference>
<dbReference type="PANTHER" id="PTHR42852">
    <property type="entry name" value="THIOL:DISULFIDE INTERCHANGE PROTEIN DSBE"/>
    <property type="match status" value="1"/>
</dbReference>
<sequence>MRAYKKEHGSTDGFTTDWDEYLRLYDAYLNDPDGEVRRFAAVLYARPAVLAQRKSALEKIVSLVPYDDPFWSYAPEALVDVYTGLSEEGGDELFAHIERIASERARGIVLISAGMKAMMIGDKQKLAEIYKQLKAGFGNSPEFDYYIRMFDPDQRIAQGREVPAFEVKLIDSDRTVSNRSLLGSYYLMDFWAVWCGPCRAEMPNLHKAWEKYKGASFKILSLSFDPRVSDVEKYRKGEWP</sequence>
<dbReference type="InterPro" id="IPR050553">
    <property type="entry name" value="Thioredoxin_ResA/DsbE_sf"/>
</dbReference>
<dbReference type="Pfam" id="PF00578">
    <property type="entry name" value="AhpC-TSA"/>
    <property type="match status" value="1"/>
</dbReference>
<dbReference type="PROSITE" id="PS51352">
    <property type="entry name" value="THIOREDOXIN_2"/>
    <property type="match status" value="1"/>
</dbReference>
<dbReference type="EMBL" id="DRLD01000392">
    <property type="protein sequence ID" value="HED11782.1"/>
    <property type="molecule type" value="Genomic_DNA"/>
</dbReference>
<dbReference type="SUPFAM" id="SSF52833">
    <property type="entry name" value="Thioredoxin-like"/>
    <property type="match status" value="1"/>
</dbReference>
<keyword evidence="1" id="KW-0676">Redox-active center</keyword>
<proteinExistence type="predicted"/>
<dbReference type="PROSITE" id="PS00194">
    <property type="entry name" value="THIOREDOXIN_1"/>
    <property type="match status" value="1"/>
</dbReference>